<dbReference type="Proteomes" id="UP000232323">
    <property type="component" value="Unassembled WGS sequence"/>
</dbReference>
<dbReference type="AlphaFoldDB" id="A0A250XR27"/>
<accession>A0A250XR27</accession>
<comment type="caution">
    <text evidence="1">The sequence shown here is derived from an EMBL/GenBank/DDBJ whole genome shotgun (WGS) entry which is preliminary data.</text>
</comment>
<dbReference type="EMBL" id="BEGY01000167">
    <property type="protein sequence ID" value="GAX85409.1"/>
    <property type="molecule type" value="Genomic_DNA"/>
</dbReference>
<gene>
    <name evidence="1" type="ORF">CEUSTIGMA_g12825.t1</name>
</gene>
<evidence type="ECO:0000313" key="2">
    <source>
        <dbReference type="Proteomes" id="UP000232323"/>
    </source>
</evidence>
<keyword evidence="2" id="KW-1185">Reference proteome</keyword>
<sequence>MCQAKAEEQLAQIMLGTAEALSKTPSYSVLVTMLEHNANPSPNQHAFPPPFNILQLLLPSLPSPHRCPLYQSKASNGMCHHWCIFGMKLGQKLHQTWRSTSKALFLALNILRMTSP</sequence>
<reference evidence="1 2" key="1">
    <citation type="submission" date="2017-08" db="EMBL/GenBank/DDBJ databases">
        <title>Acidophilic green algal genome provides insights into adaptation to an acidic environment.</title>
        <authorList>
            <person name="Hirooka S."/>
            <person name="Hirose Y."/>
            <person name="Kanesaki Y."/>
            <person name="Higuchi S."/>
            <person name="Fujiwara T."/>
            <person name="Onuma R."/>
            <person name="Era A."/>
            <person name="Ohbayashi R."/>
            <person name="Uzuka A."/>
            <person name="Nozaki H."/>
            <person name="Yoshikawa H."/>
            <person name="Miyagishima S.Y."/>
        </authorList>
    </citation>
    <scope>NUCLEOTIDE SEQUENCE [LARGE SCALE GENOMIC DNA]</scope>
    <source>
        <strain evidence="1 2">NIES-2499</strain>
    </source>
</reference>
<organism evidence="1 2">
    <name type="scientific">Chlamydomonas eustigma</name>
    <dbReference type="NCBI Taxonomy" id="1157962"/>
    <lineage>
        <taxon>Eukaryota</taxon>
        <taxon>Viridiplantae</taxon>
        <taxon>Chlorophyta</taxon>
        <taxon>core chlorophytes</taxon>
        <taxon>Chlorophyceae</taxon>
        <taxon>CS clade</taxon>
        <taxon>Chlamydomonadales</taxon>
        <taxon>Chlamydomonadaceae</taxon>
        <taxon>Chlamydomonas</taxon>
    </lineage>
</organism>
<protein>
    <submittedName>
        <fullName evidence="1">Uncharacterized protein</fullName>
    </submittedName>
</protein>
<name>A0A250XR27_9CHLO</name>
<evidence type="ECO:0000313" key="1">
    <source>
        <dbReference type="EMBL" id="GAX85409.1"/>
    </source>
</evidence>
<proteinExistence type="predicted"/>